<protein>
    <recommendedName>
        <fullName evidence="4">START domain-containing protein</fullName>
    </recommendedName>
</protein>
<dbReference type="RefSeq" id="XP_013893789.1">
    <property type="nucleotide sequence ID" value="XM_014038335.1"/>
</dbReference>
<dbReference type="AlphaFoldDB" id="A0A0D2LT18"/>
<keyword evidence="1" id="KW-0812">Transmembrane</keyword>
<dbReference type="Proteomes" id="UP000054498">
    <property type="component" value="Unassembled WGS sequence"/>
</dbReference>
<feature type="transmembrane region" description="Helical" evidence="1">
    <location>
        <begin position="216"/>
        <end position="237"/>
    </location>
</feature>
<dbReference type="OrthoDB" id="539925at2759"/>
<proteinExistence type="predicted"/>
<reference evidence="2 3" key="1">
    <citation type="journal article" date="2013" name="BMC Genomics">
        <title>Reconstruction of the lipid metabolism for the microalga Monoraphidium neglectum from its genome sequence reveals characteristics suitable for biofuel production.</title>
        <authorList>
            <person name="Bogen C."/>
            <person name="Al-Dilaimi A."/>
            <person name="Albersmeier A."/>
            <person name="Wichmann J."/>
            <person name="Grundmann M."/>
            <person name="Rupp O."/>
            <person name="Lauersen K.J."/>
            <person name="Blifernez-Klassen O."/>
            <person name="Kalinowski J."/>
            <person name="Goesmann A."/>
            <person name="Mussgnug J.H."/>
            <person name="Kruse O."/>
        </authorList>
    </citation>
    <scope>NUCLEOTIDE SEQUENCE [LARGE SCALE GENOMIC DNA]</scope>
    <source>
        <strain evidence="2 3">SAG 48.87</strain>
    </source>
</reference>
<dbReference type="SUPFAM" id="SSF55961">
    <property type="entry name" value="Bet v1-like"/>
    <property type="match status" value="1"/>
</dbReference>
<dbReference type="KEGG" id="mng:MNEG_13193"/>
<dbReference type="GeneID" id="25730631"/>
<evidence type="ECO:0008006" key="4">
    <source>
        <dbReference type="Google" id="ProtNLM"/>
    </source>
</evidence>
<evidence type="ECO:0000256" key="1">
    <source>
        <dbReference type="SAM" id="Phobius"/>
    </source>
</evidence>
<dbReference type="Gene3D" id="3.30.530.20">
    <property type="match status" value="1"/>
</dbReference>
<feature type="non-terminal residue" evidence="2">
    <location>
        <position position="1"/>
    </location>
</feature>
<keyword evidence="1" id="KW-1133">Transmembrane helix</keyword>
<keyword evidence="3" id="KW-1185">Reference proteome</keyword>
<sequence>AYLSRALQHLDEFAAAHPELPAAALSQRLKAAHGIDLGVLRARAELVTRGLRECEDDEGWRLVQDDPNGLRLLYRQGPQTATTHCFKAGCVLECELHELLSMAREFDLISSLVELLVYASVWLPWPFAERDVLIQAVGIDVLAEDGSLAISFSSPEGGLPSDVAAPAGYAARTHVEILPGSCMRLEPLPPKEAGGRPRTKVVVVTMLDSGQWVPEAIITFVLMVFAPFFFSAVTKVVNTSFLDPSAPLMQRIGERPELYGEMLQRVAHFLEGHPDAP</sequence>
<dbReference type="EMBL" id="KK103899">
    <property type="protein sequence ID" value="KIY94769.1"/>
    <property type="molecule type" value="Genomic_DNA"/>
</dbReference>
<organism evidence="2 3">
    <name type="scientific">Monoraphidium neglectum</name>
    <dbReference type="NCBI Taxonomy" id="145388"/>
    <lineage>
        <taxon>Eukaryota</taxon>
        <taxon>Viridiplantae</taxon>
        <taxon>Chlorophyta</taxon>
        <taxon>core chlorophytes</taxon>
        <taxon>Chlorophyceae</taxon>
        <taxon>CS clade</taxon>
        <taxon>Sphaeropleales</taxon>
        <taxon>Selenastraceae</taxon>
        <taxon>Monoraphidium</taxon>
    </lineage>
</organism>
<evidence type="ECO:0000313" key="2">
    <source>
        <dbReference type="EMBL" id="KIY94769.1"/>
    </source>
</evidence>
<gene>
    <name evidence="2" type="ORF">MNEG_13193</name>
</gene>
<dbReference type="InterPro" id="IPR023393">
    <property type="entry name" value="START-like_dom_sf"/>
</dbReference>
<accession>A0A0D2LT18</accession>
<evidence type="ECO:0000313" key="3">
    <source>
        <dbReference type="Proteomes" id="UP000054498"/>
    </source>
</evidence>
<dbReference type="STRING" id="145388.A0A0D2LT18"/>
<name>A0A0D2LT18_9CHLO</name>
<keyword evidence="1" id="KW-0472">Membrane</keyword>